<organism evidence="2 3">
    <name type="scientific">Eisenbergiella tayi</name>
    <dbReference type="NCBI Taxonomy" id="1432052"/>
    <lineage>
        <taxon>Bacteria</taxon>
        <taxon>Bacillati</taxon>
        <taxon>Bacillota</taxon>
        <taxon>Clostridia</taxon>
        <taxon>Lachnospirales</taxon>
        <taxon>Lachnospiraceae</taxon>
        <taxon>Eisenbergiella</taxon>
    </lineage>
</organism>
<keyword evidence="1" id="KW-0812">Transmembrane</keyword>
<proteinExistence type="predicted"/>
<feature type="transmembrane region" description="Helical" evidence="1">
    <location>
        <begin position="20"/>
        <end position="42"/>
    </location>
</feature>
<evidence type="ECO:0000256" key="1">
    <source>
        <dbReference type="SAM" id="Phobius"/>
    </source>
</evidence>
<comment type="caution">
    <text evidence="2">The sequence shown here is derived from an EMBL/GenBank/DDBJ whole genome shotgun (WGS) entry which is preliminary data.</text>
</comment>
<keyword evidence="1" id="KW-0472">Membrane</keyword>
<accession>A0A1E3AHQ7</accession>
<feature type="transmembrane region" description="Helical" evidence="1">
    <location>
        <begin position="185"/>
        <end position="204"/>
    </location>
</feature>
<protein>
    <submittedName>
        <fullName evidence="2">Uncharacterized protein</fullName>
    </submittedName>
</protein>
<dbReference type="Proteomes" id="UP000095003">
    <property type="component" value="Unassembled WGS sequence"/>
</dbReference>
<gene>
    <name evidence="2" type="ORF">BEH84_05603</name>
</gene>
<dbReference type="RefSeq" id="WP_069159094.1">
    <property type="nucleotide sequence ID" value="NZ_DBFYTC010000235.1"/>
</dbReference>
<evidence type="ECO:0000313" key="2">
    <source>
        <dbReference type="EMBL" id="ODM08278.1"/>
    </source>
</evidence>
<sequence>MKKDDNKKSRMGQAMGILHITGYIVAAAAVMVFLTILCYAFVKDENLIGESAESRLQLMLYAFGWLLVLLTIILCGTWILLTFMRAFMDVIGSVFDENRKIDVRNPSFLKMLSIFLFILIAAYLVLPGERFDGWLALFENAGGLTVPLLAAAALAAGYVGVHVIYKLLEAFINKESGLKKYMDRVARIIMGMAGDLLLCLLQFVKFVPEFMNWGYDLIRADDEDEMDEEIQEELG</sequence>
<feature type="transmembrane region" description="Helical" evidence="1">
    <location>
        <begin position="146"/>
        <end position="165"/>
    </location>
</feature>
<name>A0A1E3AHQ7_9FIRM</name>
<feature type="transmembrane region" description="Helical" evidence="1">
    <location>
        <begin position="62"/>
        <end position="87"/>
    </location>
</feature>
<keyword evidence="1" id="KW-1133">Transmembrane helix</keyword>
<reference evidence="2 3" key="1">
    <citation type="submission" date="2016-07" db="EMBL/GenBank/DDBJ databases">
        <title>Characterization of isolates of Eisenbergiella tayi derived from blood cultures, using whole genome sequencing.</title>
        <authorList>
            <person name="Burdz T."/>
            <person name="Wiebe D."/>
            <person name="Huynh C."/>
            <person name="Bernard K."/>
        </authorList>
    </citation>
    <scope>NUCLEOTIDE SEQUENCE [LARGE SCALE GENOMIC DNA]</scope>
    <source>
        <strain evidence="2 3">NML 120489</strain>
    </source>
</reference>
<feature type="transmembrane region" description="Helical" evidence="1">
    <location>
        <begin position="108"/>
        <end position="126"/>
    </location>
</feature>
<evidence type="ECO:0000313" key="3">
    <source>
        <dbReference type="Proteomes" id="UP000095003"/>
    </source>
</evidence>
<dbReference type="EMBL" id="MCGI01000006">
    <property type="protein sequence ID" value="ODM08278.1"/>
    <property type="molecule type" value="Genomic_DNA"/>
</dbReference>
<dbReference type="GeneID" id="93301466"/>
<dbReference type="AlphaFoldDB" id="A0A1E3AHQ7"/>